<gene>
    <name evidence="6" type="ORF">GMBLW1_23940</name>
</gene>
<dbReference type="RefSeq" id="WP_162656754.1">
    <property type="nucleotide sequence ID" value="NZ_LR593887.1"/>
</dbReference>
<protein>
    <recommendedName>
        <fullName evidence="5">Protein kinase domain-containing protein</fullName>
    </recommendedName>
</protein>
<feature type="region of interest" description="Disordered" evidence="4">
    <location>
        <begin position="1"/>
        <end position="21"/>
    </location>
</feature>
<dbReference type="PROSITE" id="PS00107">
    <property type="entry name" value="PROTEIN_KINASE_ATP"/>
    <property type="match status" value="1"/>
</dbReference>
<dbReference type="AlphaFoldDB" id="A0A6C2YJH3"/>
<dbReference type="Gene3D" id="1.10.510.10">
    <property type="entry name" value="Transferase(Phosphotransferase) domain 1"/>
    <property type="match status" value="1"/>
</dbReference>
<dbReference type="Gene3D" id="3.90.1580.10">
    <property type="entry name" value="paralog of FGE (formylglycine-generating enzyme)"/>
    <property type="match status" value="1"/>
</dbReference>
<dbReference type="InterPro" id="IPR008271">
    <property type="entry name" value="Ser/Thr_kinase_AS"/>
</dbReference>
<dbReference type="InterPro" id="IPR042095">
    <property type="entry name" value="SUMF_sf"/>
</dbReference>
<keyword evidence="6" id="KW-0418">Kinase</keyword>
<dbReference type="PANTHER" id="PTHR23150:SF19">
    <property type="entry name" value="FORMYLGLYCINE-GENERATING ENZYME"/>
    <property type="match status" value="1"/>
</dbReference>
<dbReference type="InterPro" id="IPR051043">
    <property type="entry name" value="Sulfatase_Mod_Factor_Kinase"/>
</dbReference>
<dbReference type="Gene3D" id="3.30.200.20">
    <property type="entry name" value="Phosphorylase Kinase, domain 1"/>
    <property type="match status" value="1"/>
</dbReference>
<feature type="binding site" evidence="3">
    <location>
        <position position="72"/>
    </location>
    <ligand>
        <name>ATP</name>
        <dbReference type="ChEBI" id="CHEBI:30616"/>
    </ligand>
</feature>
<dbReference type="GO" id="GO:0005524">
    <property type="term" value="F:ATP binding"/>
    <property type="evidence" value="ECO:0007669"/>
    <property type="project" value="UniProtKB-UniRule"/>
</dbReference>
<dbReference type="SUPFAM" id="SSF56112">
    <property type="entry name" value="Protein kinase-like (PK-like)"/>
    <property type="match status" value="1"/>
</dbReference>
<feature type="domain" description="Protein kinase" evidence="5">
    <location>
        <begin position="44"/>
        <end position="300"/>
    </location>
</feature>
<keyword evidence="7" id="KW-1185">Reference proteome</keyword>
<dbReference type="InterPro" id="IPR011009">
    <property type="entry name" value="Kinase-like_dom_sf"/>
</dbReference>
<dbReference type="InterPro" id="IPR016187">
    <property type="entry name" value="CTDL_fold"/>
</dbReference>
<keyword evidence="2 3" id="KW-0067">ATP-binding</keyword>
<dbReference type="PROSITE" id="PS50011">
    <property type="entry name" value="PROTEIN_KINASE_DOM"/>
    <property type="match status" value="1"/>
</dbReference>
<evidence type="ECO:0000313" key="7">
    <source>
        <dbReference type="Proteomes" id="UP000464378"/>
    </source>
</evidence>
<dbReference type="SMART" id="SM00220">
    <property type="entry name" value="S_TKc"/>
    <property type="match status" value="1"/>
</dbReference>
<dbReference type="PROSITE" id="PS00108">
    <property type="entry name" value="PROTEIN_KINASE_ST"/>
    <property type="match status" value="1"/>
</dbReference>
<evidence type="ECO:0000313" key="6">
    <source>
        <dbReference type="EMBL" id="VIP01566.1"/>
    </source>
</evidence>
<evidence type="ECO:0000256" key="1">
    <source>
        <dbReference type="ARBA" id="ARBA00022741"/>
    </source>
</evidence>
<dbReference type="EMBL" id="LR593887">
    <property type="protein sequence ID" value="VTR98789.1"/>
    <property type="molecule type" value="Genomic_DNA"/>
</dbReference>
<dbReference type="KEGG" id="tim:GMBLW1_23940"/>
<evidence type="ECO:0000259" key="5">
    <source>
        <dbReference type="PROSITE" id="PS50011"/>
    </source>
</evidence>
<name>A0A6C2YJH3_9BACT</name>
<accession>A0A6C2YJH3</accession>
<keyword evidence="6" id="KW-0808">Transferase</keyword>
<dbReference type="InterPro" id="IPR017441">
    <property type="entry name" value="Protein_kinase_ATP_BS"/>
</dbReference>
<proteinExistence type="predicted"/>
<organism evidence="6">
    <name type="scientific">Tuwongella immobilis</name>
    <dbReference type="NCBI Taxonomy" id="692036"/>
    <lineage>
        <taxon>Bacteria</taxon>
        <taxon>Pseudomonadati</taxon>
        <taxon>Planctomycetota</taxon>
        <taxon>Planctomycetia</taxon>
        <taxon>Gemmatales</taxon>
        <taxon>Gemmataceae</taxon>
        <taxon>Tuwongella</taxon>
    </lineage>
</organism>
<dbReference type="PANTHER" id="PTHR23150">
    <property type="entry name" value="SULFATASE MODIFYING FACTOR 1, 2"/>
    <property type="match status" value="1"/>
</dbReference>
<dbReference type="GO" id="GO:0004672">
    <property type="term" value="F:protein kinase activity"/>
    <property type="evidence" value="ECO:0007669"/>
    <property type="project" value="InterPro"/>
</dbReference>
<dbReference type="EMBL" id="LR586016">
    <property type="protein sequence ID" value="VIP01566.1"/>
    <property type="molecule type" value="Genomic_DNA"/>
</dbReference>
<keyword evidence="1 3" id="KW-0547">Nucleotide-binding</keyword>
<dbReference type="InParanoid" id="A0A6C2YJH3"/>
<evidence type="ECO:0000256" key="2">
    <source>
        <dbReference type="ARBA" id="ARBA00022840"/>
    </source>
</evidence>
<dbReference type="CDD" id="cd14014">
    <property type="entry name" value="STKc_PknB_like"/>
    <property type="match status" value="1"/>
</dbReference>
<dbReference type="Pfam" id="PF00069">
    <property type="entry name" value="Pkinase"/>
    <property type="match status" value="1"/>
</dbReference>
<dbReference type="InterPro" id="IPR005532">
    <property type="entry name" value="SUMF_dom"/>
</dbReference>
<dbReference type="Proteomes" id="UP000464378">
    <property type="component" value="Chromosome"/>
</dbReference>
<dbReference type="InterPro" id="IPR000719">
    <property type="entry name" value="Prot_kinase_dom"/>
</dbReference>
<reference evidence="6" key="1">
    <citation type="submission" date="2019-04" db="EMBL/GenBank/DDBJ databases">
        <authorList>
            <consortium name="Science for Life Laboratories"/>
        </authorList>
    </citation>
    <scope>NUCLEOTIDE SEQUENCE</scope>
    <source>
        <strain evidence="6">MBLW1</strain>
    </source>
</reference>
<dbReference type="GO" id="GO:0120147">
    <property type="term" value="F:formylglycine-generating oxidase activity"/>
    <property type="evidence" value="ECO:0007669"/>
    <property type="project" value="TreeGrafter"/>
</dbReference>
<evidence type="ECO:0000256" key="4">
    <source>
        <dbReference type="SAM" id="MobiDB-lite"/>
    </source>
</evidence>
<dbReference type="Pfam" id="PF03781">
    <property type="entry name" value="FGE-sulfatase"/>
    <property type="match status" value="1"/>
</dbReference>
<evidence type="ECO:0000256" key="3">
    <source>
        <dbReference type="PROSITE-ProRule" id="PRU10141"/>
    </source>
</evidence>
<sequence length="568" mass="63523">MLASDSTEGPTNPSKPIDESLTTLHYPNAGRLLRQKAHEPIPGYTLVERLGRGGFGEVWKALGPGGVPVALKFVRLDEGAAAREARALEFMKFVSHPHLMTHFGIWNDDDLLIIGMELADGTLHQRLKECQAQGDEGIPFSELIDYMREAAQGIDFLNESQHTLDGREGVSILHRDIKPHNLLLFGGSVKVADFGLARILERSVSNKTGGLTVAYAPPEFFQGEVTRQSDQYSLAVSYCQLRGGRTIFEGTPLEVMAGHLSKSPDLTMLPEDERPIVAKALQKSPRDRYASCRDFVEALRNRAIRLRPQIGMPELPRLVHNSLGMQLVLIPAGSFLIGAPPTEPQRQADEAPLHRVEITRSFYMSMFPVTQQQYQMVMGQNPSQFNLRAGGSPSHPVESVSWFDAMEFCRRLSQRYEERQFRREYHLPTEAEWEYACRAGTESPFGLGETLSRFEANFDWTEPYGPVPLAEPLAMTSMVGSYAANAWGVYDLHGNVWEWCADWYSSQAYQTNPERDPLGPRWGTKRVIRGGAWDSPGRHCRSAKRNADVPTAVTPTIGFRVVMLPQIA</sequence>
<dbReference type="SUPFAM" id="SSF56436">
    <property type="entry name" value="C-type lectin-like"/>
    <property type="match status" value="1"/>
</dbReference>